<dbReference type="eggNOG" id="COG5496">
    <property type="taxonomic scope" value="Bacteria"/>
</dbReference>
<feature type="binding site" evidence="2">
    <location>
        <position position="117"/>
    </location>
    <ligand>
        <name>substrate</name>
    </ligand>
</feature>
<dbReference type="PIRSF" id="PIRSF014972">
    <property type="entry name" value="FlK"/>
    <property type="match status" value="1"/>
</dbReference>
<dbReference type="PANTHER" id="PTHR36934:SF1">
    <property type="entry name" value="THIOESTERASE DOMAIN-CONTAINING PROTEIN"/>
    <property type="match status" value="1"/>
</dbReference>
<gene>
    <name evidence="4" type="ordered locus">RLO149_c032200</name>
</gene>
<feature type="binding site" evidence="2">
    <location>
        <position position="66"/>
    </location>
    <ligand>
        <name>substrate</name>
    </ligand>
</feature>
<protein>
    <recommendedName>
        <fullName evidence="3">Fluoroacetyl-CoA-specific thioesterase-like domain-containing protein</fullName>
    </recommendedName>
</protein>
<dbReference type="EMBL" id="CP002623">
    <property type="protein sequence ID" value="AEI95176.1"/>
    <property type="molecule type" value="Genomic_DNA"/>
</dbReference>
<feature type="active site" evidence="1">
    <location>
        <position position="73"/>
    </location>
</feature>
<dbReference type="KEGG" id="rli:RLO149_c032200"/>
<dbReference type="AlphaFoldDB" id="F7ZKG2"/>
<dbReference type="InterPro" id="IPR025540">
    <property type="entry name" value="FlK"/>
</dbReference>
<dbReference type="SUPFAM" id="SSF54637">
    <property type="entry name" value="Thioesterase/thiol ester dehydrase-isomerase"/>
    <property type="match status" value="1"/>
</dbReference>
<organism evidence="4 5">
    <name type="scientific">Roseobacter litoralis (strain ATCC 49566 / DSM 6996 / JCM 21268 / NBRC 15278 / OCh 149)</name>
    <dbReference type="NCBI Taxonomy" id="391595"/>
    <lineage>
        <taxon>Bacteria</taxon>
        <taxon>Pseudomonadati</taxon>
        <taxon>Pseudomonadota</taxon>
        <taxon>Alphaproteobacteria</taxon>
        <taxon>Rhodobacterales</taxon>
        <taxon>Roseobacteraceae</taxon>
        <taxon>Roseobacter</taxon>
    </lineage>
</organism>
<name>F7ZKG2_ROSLO</name>
<dbReference type="Gene3D" id="3.10.129.10">
    <property type="entry name" value="Hotdog Thioesterase"/>
    <property type="match status" value="1"/>
</dbReference>
<dbReference type="Pfam" id="PF22636">
    <property type="entry name" value="FlK"/>
    <property type="match status" value="1"/>
</dbReference>
<dbReference type="Proteomes" id="UP000001353">
    <property type="component" value="Chromosome"/>
</dbReference>
<dbReference type="OrthoDB" id="6902891at2"/>
<keyword evidence="5" id="KW-1185">Reference proteome</keyword>
<proteinExistence type="predicted"/>
<evidence type="ECO:0000256" key="2">
    <source>
        <dbReference type="PIRSR" id="PIRSR014972-2"/>
    </source>
</evidence>
<dbReference type="HOGENOM" id="CLU_119426_2_1_5"/>
<dbReference type="InterPro" id="IPR054485">
    <property type="entry name" value="FlK-like_dom"/>
</dbReference>
<evidence type="ECO:0000313" key="4">
    <source>
        <dbReference type="EMBL" id="AEI95176.1"/>
    </source>
</evidence>
<evidence type="ECO:0000256" key="1">
    <source>
        <dbReference type="PIRSR" id="PIRSR014972-1"/>
    </source>
</evidence>
<dbReference type="RefSeq" id="WP_013963086.1">
    <property type="nucleotide sequence ID" value="NC_015730.1"/>
</dbReference>
<evidence type="ECO:0000259" key="3">
    <source>
        <dbReference type="Pfam" id="PF22636"/>
    </source>
</evidence>
<accession>F7ZKG2</accession>
<evidence type="ECO:0000313" key="5">
    <source>
        <dbReference type="Proteomes" id="UP000001353"/>
    </source>
</evidence>
<dbReference type="STRING" id="391595.RLO149_c032200"/>
<reference evidence="4 5" key="1">
    <citation type="journal article" date="2011" name="BMC Genomics">
        <title>Comparative genome analysis and genome-guided physiological analysis of Roseobacter litoralis.</title>
        <authorList>
            <person name="Kalhoefer D."/>
            <person name="Thole S."/>
            <person name="Voget S."/>
            <person name="Lehmann R."/>
            <person name="Liesegang H."/>
            <person name="Wollher A."/>
            <person name="Daniel R."/>
            <person name="Simon M."/>
            <person name="Brinkhoff T."/>
        </authorList>
    </citation>
    <scope>NUCLEOTIDE SEQUENCE [LARGE SCALE GENOMIC DNA]</scope>
    <source>
        <strain evidence="5">ATCC 49566 / DSM 6996 / JCM 21268 / NBRC 15278 / OCh 149</strain>
    </source>
</reference>
<feature type="domain" description="Fluoroacetyl-CoA-specific thioesterase-like" evidence="3">
    <location>
        <begin position="23"/>
        <end position="122"/>
    </location>
</feature>
<dbReference type="PANTHER" id="PTHR36934">
    <property type="entry name" value="BLR0278 PROTEIN"/>
    <property type="match status" value="1"/>
</dbReference>
<dbReference type="InterPro" id="IPR029069">
    <property type="entry name" value="HotDog_dom_sf"/>
</dbReference>
<feature type="active site" evidence="1">
    <location>
        <position position="39"/>
    </location>
</feature>
<sequence>MKQDLQIGQSHTLTSTVDAARTAEALAAQGEALPEVFATPFMIADLERACAALLGPLLSDGEVSVGARIEVSHTAPTPIGGQISATATFTEQVGALYWFDVVAADAAGQIGKGRIARAIVDRARLMTTAAGRA</sequence>
<feature type="active site" evidence="1">
    <location>
        <position position="47"/>
    </location>
</feature>
<feature type="binding site" evidence="2">
    <location>
        <position position="66"/>
    </location>
    <ligand>
        <name>CoA</name>
        <dbReference type="ChEBI" id="CHEBI:57287"/>
    </ligand>
</feature>